<organism evidence="1 2">
    <name type="scientific">Lacticaseibacillus hegangensis</name>
    <dbReference type="NCBI Taxonomy" id="2486010"/>
    <lineage>
        <taxon>Bacteria</taxon>
        <taxon>Bacillati</taxon>
        <taxon>Bacillota</taxon>
        <taxon>Bacilli</taxon>
        <taxon>Lactobacillales</taxon>
        <taxon>Lactobacillaceae</taxon>
        <taxon>Lacticaseibacillus</taxon>
    </lineage>
</organism>
<evidence type="ECO:0000313" key="1">
    <source>
        <dbReference type="EMBL" id="MFD1440791.1"/>
    </source>
</evidence>
<dbReference type="RefSeq" id="WP_125754702.1">
    <property type="nucleotide sequence ID" value="NZ_JBHTOK010000034.1"/>
</dbReference>
<name>A0ABW4CVP7_9LACO</name>
<keyword evidence="2" id="KW-1185">Reference proteome</keyword>
<gene>
    <name evidence="1" type="ORF">ACFQ5K_05200</name>
</gene>
<accession>A0ABW4CVP7</accession>
<sequence>MVNVSAIVQVYGAQVIEASKEDKTKTFEQLLDEQVPGIFQDKVRAFFGDSVDGKSDAASSQPQA</sequence>
<proteinExistence type="predicted"/>
<dbReference type="Proteomes" id="UP001597212">
    <property type="component" value="Unassembled WGS sequence"/>
</dbReference>
<comment type="caution">
    <text evidence="1">The sequence shown here is derived from an EMBL/GenBank/DDBJ whole genome shotgun (WGS) entry which is preliminary data.</text>
</comment>
<reference evidence="2" key="1">
    <citation type="journal article" date="2019" name="Int. J. Syst. Evol. Microbiol.">
        <title>The Global Catalogue of Microorganisms (GCM) 10K type strain sequencing project: providing services to taxonomists for standard genome sequencing and annotation.</title>
        <authorList>
            <consortium name="The Broad Institute Genomics Platform"/>
            <consortium name="The Broad Institute Genome Sequencing Center for Infectious Disease"/>
            <person name="Wu L."/>
            <person name="Ma J."/>
        </authorList>
    </citation>
    <scope>NUCLEOTIDE SEQUENCE [LARGE SCALE GENOMIC DNA]</scope>
    <source>
        <strain evidence="2">CCM 8912</strain>
    </source>
</reference>
<evidence type="ECO:0000313" key="2">
    <source>
        <dbReference type="Proteomes" id="UP001597212"/>
    </source>
</evidence>
<dbReference type="EMBL" id="JBHTOK010000034">
    <property type="protein sequence ID" value="MFD1440791.1"/>
    <property type="molecule type" value="Genomic_DNA"/>
</dbReference>
<protein>
    <submittedName>
        <fullName evidence="1">Uncharacterized protein</fullName>
    </submittedName>
</protein>